<evidence type="ECO:0000259" key="4">
    <source>
        <dbReference type="Pfam" id="PF07238"/>
    </source>
</evidence>
<dbReference type="InterPro" id="IPR009926">
    <property type="entry name" value="T3SS_YcgR_PilZN"/>
</dbReference>
<keyword evidence="7" id="KW-1185">Reference proteome</keyword>
<feature type="domain" description="Type III secretion system flagellar brake protein YcgR PilZN" evidence="5">
    <location>
        <begin position="28"/>
        <end position="100"/>
    </location>
</feature>
<dbReference type="Pfam" id="PF07238">
    <property type="entry name" value="PilZ"/>
    <property type="match status" value="1"/>
</dbReference>
<evidence type="ECO:0000256" key="2">
    <source>
        <dbReference type="ARBA" id="ARBA00022741"/>
    </source>
</evidence>
<reference evidence="6 7" key="1">
    <citation type="journal article" date="2010" name="Stand. Genomic Sci.">
        <title>Complete genome sequence of Desulfarculus baarsii type strain (2st14).</title>
        <authorList>
            <person name="Sun H."/>
            <person name="Spring S."/>
            <person name="Lapidus A."/>
            <person name="Davenport K."/>
            <person name="Del Rio T.G."/>
            <person name="Tice H."/>
            <person name="Nolan M."/>
            <person name="Copeland A."/>
            <person name="Cheng J.F."/>
            <person name="Lucas S."/>
            <person name="Tapia R."/>
            <person name="Goodwin L."/>
            <person name="Pitluck S."/>
            <person name="Ivanova N."/>
            <person name="Pagani I."/>
            <person name="Mavromatis K."/>
            <person name="Ovchinnikova G."/>
            <person name="Pati A."/>
            <person name="Chen A."/>
            <person name="Palaniappan K."/>
            <person name="Hauser L."/>
            <person name="Chang Y.J."/>
            <person name="Jeffries C.D."/>
            <person name="Detter J.C."/>
            <person name="Han C."/>
            <person name="Rohde M."/>
            <person name="Brambilla E."/>
            <person name="Goker M."/>
            <person name="Woyke T."/>
            <person name="Bristow J."/>
            <person name="Eisen J.A."/>
            <person name="Markowitz V."/>
            <person name="Hugenholtz P."/>
            <person name="Kyrpides N.C."/>
            <person name="Klenk H.P."/>
            <person name="Land M."/>
        </authorList>
    </citation>
    <scope>NUCLEOTIDE SEQUENCE [LARGE SCALE GENOMIC DNA]</scope>
    <source>
        <strain evidence="7">ATCC 33931 / DSM 2075 / LMG 7858 / VKM B-1802 / 2st14</strain>
    </source>
</reference>
<gene>
    <name evidence="6" type="ordered locus">Deba_0124</name>
</gene>
<keyword evidence="1" id="KW-0973">c-di-GMP</keyword>
<accession>E1QDI4</accession>
<evidence type="ECO:0000256" key="3">
    <source>
        <dbReference type="ARBA" id="ARBA00023143"/>
    </source>
</evidence>
<evidence type="ECO:0000313" key="6">
    <source>
        <dbReference type="EMBL" id="ADK83503.1"/>
    </source>
</evidence>
<dbReference type="KEGG" id="dbr:Deba_0124"/>
<dbReference type="OrthoDB" id="6262602at2"/>
<dbReference type="Pfam" id="PF12945">
    <property type="entry name" value="PilZNR"/>
    <property type="match status" value="1"/>
</dbReference>
<protein>
    <submittedName>
        <fullName evidence="6">Type IV pilus assembly PilZ</fullName>
    </submittedName>
</protein>
<name>E1QDI4_DESB2</name>
<dbReference type="EMBL" id="CP002085">
    <property type="protein sequence ID" value="ADK83503.1"/>
    <property type="molecule type" value="Genomic_DNA"/>
</dbReference>
<dbReference type="InterPro" id="IPR009875">
    <property type="entry name" value="PilZ_domain"/>
</dbReference>
<proteinExistence type="predicted"/>
<evidence type="ECO:0000259" key="5">
    <source>
        <dbReference type="Pfam" id="PF12945"/>
    </source>
</evidence>
<evidence type="ECO:0000256" key="1">
    <source>
        <dbReference type="ARBA" id="ARBA00022636"/>
    </source>
</evidence>
<dbReference type="HOGENOM" id="CLU_1203228_0_0_7"/>
<dbReference type="Proteomes" id="UP000009047">
    <property type="component" value="Chromosome"/>
</dbReference>
<dbReference type="RefSeq" id="WP_013256959.1">
    <property type="nucleotide sequence ID" value="NC_014365.1"/>
</dbReference>
<evidence type="ECO:0000313" key="7">
    <source>
        <dbReference type="Proteomes" id="UP000009047"/>
    </source>
</evidence>
<keyword evidence="3" id="KW-0975">Bacterial flagellum</keyword>
<dbReference type="SUPFAM" id="SSF141371">
    <property type="entry name" value="PilZ domain-like"/>
    <property type="match status" value="2"/>
</dbReference>
<feature type="domain" description="PilZ" evidence="4">
    <location>
        <begin position="119"/>
        <end position="221"/>
    </location>
</feature>
<sequence length="230" mass="24506">MKQIDELAVASGSGAINDPKQLAAALRVGHQVMIQKQGANARFRAVIVGWSDDRYVIAELPRSQTISGHVAAGDELVLRYILRGVVYAFVCRVMHVAFDPSLAVLAWPGGMSALPLTTERRLSVQIPATMEIDSEETGGVTLLATVTDVSSGGCQVEAVTVGGPALNMDQGVRAKLRLSLVGNRREKTVETEIRNVMVSAGKVILGMSFVDNAGLDLRELAEEFFSAGGQ</sequence>
<dbReference type="STRING" id="644282.Deba_0124"/>
<dbReference type="InterPro" id="IPR012349">
    <property type="entry name" value="Split_barrel_FMN-bd"/>
</dbReference>
<dbReference type="Gene3D" id="2.40.10.220">
    <property type="entry name" value="predicted glycosyltransferase like domains"/>
    <property type="match status" value="1"/>
</dbReference>
<keyword evidence="2" id="KW-0547">Nucleotide-binding</keyword>
<dbReference type="AlphaFoldDB" id="E1QDI4"/>
<organism evidence="6 7">
    <name type="scientific">Desulfarculus baarsii (strain ATCC 33931 / DSM 2075 / LMG 7858 / VKM B-1802 / 2st14)</name>
    <dbReference type="NCBI Taxonomy" id="644282"/>
    <lineage>
        <taxon>Bacteria</taxon>
        <taxon>Pseudomonadati</taxon>
        <taxon>Thermodesulfobacteriota</taxon>
        <taxon>Desulfarculia</taxon>
        <taxon>Desulfarculales</taxon>
        <taxon>Desulfarculaceae</taxon>
        <taxon>Desulfarculus</taxon>
    </lineage>
</organism>
<dbReference type="Gene3D" id="2.30.110.10">
    <property type="entry name" value="Electron Transport, Fmn-binding Protein, Chain A"/>
    <property type="match status" value="1"/>
</dbReference>
<dbReference type="GO" id="GO:0035438">
    <property type="term" value="F:cyclic-di-GMP binding"/>
    <property type="evidence" value="ECO:0007669"/>
    <property type="project" value="InterPro"/>
</dbReference>